<dbReference type="EMBL" id="CAMXCT020001480">
    <property type="protein sequence ID" value="CAL1143848.1"/>
    <property type="molecule type" value="Genomic_DNA"/>
</dbReference>
<dbReference type="AlphaFoldDB" id="A0A9P1CGX6"/>
<comment type="caution">
    <text evidence="3">The sequence shown here is derived from an EMBL/GenBank/DDBJ whole genome shotgun (WGS) entry which is preliminary data.</text>
</comment>
<dbReference type="InterPro" id="IPR023213">
    <property type="entry name" value="CAT-like_dom_sf"/>
</dbReference>
<name>A0A9P1CGX6_9DINO</name>
<dbReference type="EMBL" id="CAMXCT030001480">
    <property type="protein sequence ID" value="CAL4777785.1"/>
    <property type="molecule type" value="Genomic_DNA"/>
</dbReference>
<feature type="transmembrane region" description="Helical" evidence="2">
    <location>
        <begin position="85"/>
        <end position="107"/>
    </location>
</feature>
<sequence>MAELRRQIPPDYALYLVPFLPRTPTGKVDRKALDVMLGKHFTLKAQAEEAQKQSDHLSLIARWYVCLLPLTVGPAYNFLVAEDHFFAFAWMVLEILLRAFLFTYLFLGMAYELRFLNPYLRFCPFDRPGALLLCAGLLPIWTLPWNLPLLLTACPGAWHGFRRQRLLSWPVVVGINFPRMARDNGLWWYKHLTTCKGIKTIREWYVNQMKRNWKELHQWYLEKMGRTRKCYHCKQEKLCSKGSEDPQDLKWYCEACWSHYYKHWQCPSCKAWTLRGDKWQNQWLCSKCFQAKKNAVPPLAVPLLAEVNHLPNALESPPKRQKTEATQEESGPVPMEVTNQAVSPRDLVGAGAVPASASHAADAAAGNGLLQTPRGTEVRPLVLHFARDLDGTMGTTGGTGAANGGNGSAVLKSAEWMEVEEALGWSFNSLEDHLLGIDSMRFAKLMSSLLRKGKQLPASAQKCRNLGELLGQIHILPAQQADAEVVGQEWPAWGMMWGSVCGWRFYCQRPISEPVLRRAVQDLISRHVALRCVPADPMELFFQIQAALSVLHLWRVSSPSFARSWLSSLASYSLKSAWPKVQSIHPQVDSVLANLPMSESFEKAEALLSTQAKQDPFRPPFQLRVAPYPGGVVVQLRLTHMFSDGFCIVPLLQDLAKLVADQELLAQGQQISPLPALPVSFDLLQRRLFRTVDGDHSLGDPVTPTTLDSGGWTNLVRSELLSVSPMQVSLIKHAALKLAVPDEILLLTAIGVSMGKVHQQGAQSLHVIAPQRDEPCASDLIGLFADYRRLEVPIEGLHYAGVALALNVIVKERLWRQPPVVSQAAVPFVNFMWTDFEEPNGFKPIPAYKGKEGSSVSPIQVVVVQPSRECWRIVCTFKSEVYTKDQVERFVGYLEESLRCLIEAPLSPTL</sequence>
<gene>
    <name evidence="3" type="ORF">C1SCF055_LOCUS17458</name>
</gene>
<dbReference type="SUPFAM" id="SSF52777">
    <property type="entry name" value="CoA-dependent acyltransferases"/>
    <property type="match status" value="1"/>
</dbReference>
<keyword evidence="5" id="KW-1185">Reference proteome</keyword>
<feature type="transmembrane region" description="Helical" evidence="2">
    <location>
        <begin position="128"/>
        <end position="147"/>
    </location>
</feature>
<evidence type="ECO:0000256" key="2">
    <source>
        <dbReference type="SAM" id="Phobius"/>
    </source>
</evidence>
<reference evidence="4 5" key="2">
    <citation type="submission" date="2024-05" db="EMBL/GenBank/DDBJ databases">
        <authorList>
            <person name="Chen Y."/>
            <person name="Shah S."/>
            <person name="Dougan E. K."/>
            <person name="Thang M."/>
            <person name="Chan C."/>
        </authorList>
    </citation>
    <scope>NUCLEOTIDE SEQUENCE [LARGE SCALE GENOMIC DNA]</scope>
</reference>
<accession>A0A9P1CGX6</accession>
<dbReference type="EMBL" id="CAMXCT010001480">
    <property type="protein sequence ID" value="CAI3990473.1"/>
    <property type="molecule type" value="Genomic_DNA"/>
</dbReference>
<dbReference type="Gene3D" id="3.30.559.10">
    <property type="entry name" value="Chloramphenicol acetyltransferase-like domain"/>
    <property type="match status" value="1"/>
</dbReference>
<keyword evidence="2" id="KW-1133">Transmembrane helix</keyword>
<keyword evidence="2" id="KW-0472">Membrane</keyword>
<evidence type="ECO:0000256" key="1">
    <source>
        <dbReference type="SAM" id="MobiDB-lite"/>
    </source>
</evidence>
<dbReference type="Proteomes" id="UP001152797">
    <property type="component" value="Unassembled WGS sequence"/>
</dbReference>
<feature type="region of interest" description="Disordered" evidence="1">
    <location>
        <begin position="312"/>
        <end position="335"/>
    </location>
</feature>
<reference evidence="3" key="1">
    <citation type="submission" date="2022-10" db="EMBL/GenBank/DDBJ databases">
        <authorList>
            <person name="Chen Y."/>
            <person name="Dougan E. K."/>
            <person name="Chan C."/>
            <person name="Rhodes N."/>
            <person name="Thang M."/>
        </authorList>
    </citation>
    <scope>NUCLEOTIDE SEQUENCE</scope>
</reference>
<feature type="transmembrane region" description="Helical" evidence="2">
    <location>
        <begin position="61"/>
        <end position="79"/>
    </location>
</feature>
<evidence type="ECO:0000313" key="3">
    <source>
        <dbReference type="EMBL" id="CAI3990473.1"/>
    </source>
</evidence>
<dbReference type="OrthoDB" id="10664807at2759"/>
<evidence type="ECO:0000313" key="5">
    <source>
        <dbReference type="Proteomes" id="UP001152797"/>
    </source>
</evidence>
<protein>
    <submittedName>
        <fullName evidence="4">AMP-dependent synthetase/ligase domain-containing protein</fullName>
    </submittedName>
</protein>
<proteinExistence type="predicted"/>
<evidence type="ECO:0000313" key="4">
    <source>
        <dbReference type="EMBL" id="CAL4777785.1"/>
    </source>
</evidence>
<keyword evidence="2" id="KW-0812">Transmembrane</keyword>
<organism evidence="3">
    <name type="scientific">Cladocopium goreaui</name>
    <dbReference type="NCBI Taxonomy" id="2562237"/>
    <lineage>
        <taxon>Eukaryota</taxon>
        <taxon>Sar</taxon>
        <taxon>Alveolata</taxon>
        <taxon>Dinophyceae</taxon>
        <taxon>Suessiales</taxon>
        <taxon>Symbiodiniaceae</taxon>
        <taxon>Cladocopium</taxon>
    </lineage>
</organism>